<dbReference type="OrthoDB" id="3237043at2"/>
<proteinExistence type="inferred from homology"/>
<dbReference type="GO" id="GO:0016491">
    <property type="term" value="F:oxidoreductase activity"/>
    <property type="evidence" value="ECO:0007669"/>
    <property type="project" value="UniProtKB-KW"/>
</dbReference>
<keyword evidence="4" id="KW-1185">Reference proteome</keyword>
<dbReference type="SUPFAM" id="SSF51735">
    <property type="entry name" value="NAD(P)-binding Rossmann-fold domains"/>
    <property type="match status" value="1"/>
</dbReference>
<dbReference type="Proteomes" id="UP000183810">
    <property type="component" value="Chromosome"/>
</dbReference>
<gene>
    <name evidence="3" type="ORF">BOX37_07615</name>
</gene>
<accession>A0A1J0VP99</accession>
<evidence type="ECO:0000313" key="3">
    <source>
        <dbReference type="EMBL" id="APE33859.1"/>
    </source>
</evidence>
<dbReference type="InterPro" id="IPR036291">
    <property type="entry name" value="NAD(P)-bd_dom_sf"/>
</dbReference>
<evidence type="ECO:0008006" key="5">
    <source>
        <dbReference type="Google" id="ProtNLM"/>
    </source>
</evidence>
<dbReference type="PANTHER" id="PTHR24320:SF148">
    <property type="entry name" value="NAD(P)-BINDING ROSSMANN-FOLD SUPERFAMILY PROTEIN"/>
    <property type="match status" value="1"/>
</dbReference>
<sequence length="299" mass="31243">MSTMVMTGGTSGFGALAVERLQGSGDVRLILGARGGGDALPLELGELESVRAFAAAVGAELGGTPVDALVLNAGLVLSDAAHRTVDGFETTFAVNHLAHYLLLRLLLPSLADGATVVLTTSGTHDPATGAGLTPPRHADTVLLAHPERDPGLDNRPRKAGEHAYTASKLCTVLTARALSGQDAVRDKGITAIAYCPGQVFGTGLAKDLPWYMRVAWSAMGSPVVSWPARRFDRTLNTRPDAGNALVELVSGDVRPPEGRVYAALRGGELTWPDPSDDALRDDLARELWTESAVLVGLPG</sequence>
<dbReference type="Pfam" id="PF00106">
    <property type="entry name" value="adh_short"/>
    <property type="match status" value="1"/>
</dbReference>
<dbReference type="Gene3D" id="3.40.50.720">
    <property type="entry name" value="NAD(P)-binding Rossmann-like Domain"/>
    <property type="match status" value="1"/>
</dbReference>
<dbReference type="EMBL" id="CP018082">
    <property type="protein sequence ID" value="APE33859.1"/>
    <property type="molecule type" value="Genomic_DNA"/>
</dbReference>
<name>A0A1J0VP99_9NOCA</name>
<comment type="similarity">
    <text evidence="1">Belongs to the short-chain dehydrogenases/reductases (SDR) family.</text>
</comment>
<dbReference type="PRINTS" id="PR00081">
    <property type="entry name" value="GDHRDH"/>
</dbReference>
<evidence type="ECO:0000256" key="2">
    <source>
        <dbReference type="ARBA" id="ARBA00023002"/>
    </source>
</evidence>
<organism evidence="3 4">
    <name type="scientific">Nocardia mangyaensis</name>
    <dbReference type="NCBI Taxonomy" id="2213200"/>
    <lineage>
        <taxon>Bacteria</taxon>
        <taxon>Bacillati</taxon>
        <taxon>Actinomycetota</taxon>
        <taxon>Actinomycetes</taxon>
        <taxon>Mycobacteriales</taxon>
        <taxon>Nocardiaceae</taxon>
        <taxon>Nocardia</taxon>
    </lineage>
</organism>
<dbReference type="InterPro" id="IPR002347">
    <property type="entry name" value="SDR_fam"/>
</dbReference>
<keyword evidence="2" id="KW-0560">Oxidoreductase</keyword>
<reference evidence="3" key="1">
    <citation type="submission" date="2016-11" db="EMBL/GenBank/DDBJ databases">
        <authorList>
            <person name="Jaros S."/>
            <person name="Januszkiewicz K."/>
            <person name="Wedrychowicz H."/>
        </authorList>
    </citation>
    <scope>NUCLEOTIDE SEQUENCE [LARGE SCALE GENOMIC DNA]</scope>
    <source>
        <strain evidence="3">Y48</strain>
    </source>
</reference>
<evidence type="ECO:0000256" key="1">
    <source>
        <dbReference type="ARBA" id="ARBA00006484"/>
    </source>
</evidence>
<dbReference type="PANTHER" id="PTHR24320">
    <property type="entry name" value="RETINOL DEHYDROGENASE"/>
    <property type="match status" value="1"/>
</dbReference>
<protein>
    <recommendedName>
        <fullName evidence="5">Dehydrogenase</fullName>
    </recommendedName>
</protein>
<evidence type="ECO:0000313" key="4">
    <source>
        <dbReference type="Proteomes" id="UP000183810"/>
    </source>
</evidence>
<dbReference type="KEGG" id="nsl:BOX37_07615"/>
<dbReference type="AlphaFoldDB" id="A0A1J0VP99"/>